<gene>
    <name evidence="6" type="ORF">CAUJ_LOCUS1895</name>
</gene>
<reference evidence="6" key="1">
    <citation type="submission" date="2020-10" db="EMBL/GenBank/DDBJ databases">
        <authorList>
            <person name="Kikuchi T."/>
        </authorList>
    </citation>
    <scope>NUCLEOTIDE SEQUENCE</scope>
    <source>
        <strain evidence="6">NKZ352</strain>
    </source>
</reference>
<comment type="subcellular location">
    <subcellularLocation>
        <location evidence="1">Membrane</location>
        <topology evidence="1">Multi-pass membrane protein</topology>
    </subcellularLocation>
</comment>
<evidence type="ECO:0008006" key="8">
    <source>
        <dbReference type="Google" id="ProtNLM"/>
    </source>
</evidence>
<keyword evidence="7" id="KW-1185">Reference proteome</keyword>
<evidence type="ECO:0000256" key="1">
    <source>
        <dbReference type="ARBA" id="ARBA00004141"/>
    </source>
</evidence>
<comment type="caution">
    <text evidence="6">The sequence shown here is derived from an EMBL/GenBank/DDBJ whole genome shotgun (WGS) entry which is preliminary data.</text>
</comment>
<evidence type="ECO:0000256" key="3">
    <source>
        <dbReference type="ARBA" id="ARBA00022989"/>
    </source>
</evidence>
<feature type="transmembrane region" description="Helical" evidence="5">
    <location>
        <begin position="82"/>
        <end position="109"/>
    </location>
</feature>
<keyword evidence="3 5" id="KW-1133">Transmembrane helix</keyword>
<dbReference type="EMBL" id="CAJGYM010000003">
    <property type="protein sequence ID" value="CAD6185976.1"/>
    <property type="molecule type" value="Genomic_DNA"/>
</dbReference>
<dbReference type="InterPro" id="IPR051119">
    <property type="entry name" value="Nematode_SR-like"/>
</dbReference>
<dbReference type="Gene3D" id="1.20.1070.10">
    <property type="entry name" value="Rhodopsin 7-helix transmembrane proteins"/>
    <property type="match status" value="1"/>
</dbReference>
<keyword evidence="4 5" id="KW-0472">Membrane</keyword>
<dbReference type="PANTHER" id="PTHR31627">
    <property type="entry name" value="SERPENTINE RECEPTOR CLASS GAMMA-RELATED"/>
    <property type="match status" value="1"/>
</dbReference>
<sequence>MASPLCKKQRSNKKRFTAVHYPIRHKQEWWTVKMTRVLLVLQWTLPLLCILPLIFTSFGFVFDHQSGSVVFAASDHRFHKNYFLGLAILDGVIINIIVSVLYISIFIRVRSHVVVRKPGELALRLALSAFIIFACYLCLGVFSLLSALSPPPDAGVYRTLWFVVNDALCASNAPVLLALNRPIRKTFLRRLGIYAKAVSTKNGNSLLQNF</sequence>
<feature type="transmembrane region" description="Helical" evidence="5">
    <location>
        <begin position="160"/>
        <end position="180"/>
    </location>
</feature>
<proteinExistence type="predicted"/>
<dbReference type="AlphaFoldDB" id="A0A8S1GRE4"/>
<dbReference type="PANTHER" id="PTHR31627:SF42">
    <property type="entry name" value="G_PROTEIN_RECEP_F1_2 DOMAIN-CONTAINING PROTEIN-RELATED"/>
    <property type="match status" value="1"/>
</dbReference>
<evidence type="ECO:0000256" key="5">
    <source>
        <dbReference type="SAM" id="Phobius"/>
    </source>
</evidence>
<dbReference type="GO" id="GO:0016020">
    <property type="term" value="C:membrane"/>
    <property type="evidence" value="ECO:0007669"/>
    <property type="project" value="UniProtKB-SubCell"/>
</dbReference>
<evidence type="ECO:0000256" key="2">
    <source>
        <dbReference type="ARBA" id="ARBA00022692"/>
    </source>
</evidence>
<feature type="transmembrane region" description="Helical" evidence="5">
    <location>
        <begin position="121"/>
        <end position="148"/>
    </location>
</feature>
<dbReference type="Proteomes" id="UP000835052">
    <property type="component" value="Unassembled WGS sequence"/>
</dbReference>
<dbReference type="SUPFAM" id="SSF81321">
    <property type="entry name" value="Family A G protein-coupled receptor-like"/>
    <property type="match status" value="1"/>
</dbReference>
<evidence type="ECO:0000313" key="6">
    <source>
        <dbReference type="EMBL" id="CAD6185976.1"/>
    </source>
</evidence>
<organism evidence="6 7">
    <name type="scientific">Caenorhabditis auriculariae</name>
    <dbReference type="NCBI Taxonomy" id="2777116"/>
    <lineage>
        <taxon>Eukaryota</taxon>
        <taxon>Metazoa</taxon>
        <taxon>Ecdysozoa</taxon>
        <taxon>Nematoda</taxon>
        <taxon>Chromadorea</taxon>
        <taxon>Rhabditida</taxon>
        <taxon>Rhabditina</taxon>
        <taxon>Rhabditomorpha</taxon>
        <taxon>Rhabditoidea</taxon>
        <taxon>Rhabditidae</taxon>
        <taxon>Peloderinae</taxon>
        <taxon>Caenorhabditis</taxon>
    </lineage>
</organism>
<dbReference type="InterPro" id="IPR019426">
    <property type="entry name" value="7TM_GPCR_serpentine_rcpt_Srv"/>
</dbReference>
<dbReference type="Pfam" id="PF10323">
    <property type="entry name" value="7TM_GPCR_Srv"/>
    <property type="match status" value="1"/>
</dbReference>
<accession>A0A8S1GRE4</accession>
<evidence type="ECO:0000313" key="7">
    <source>
        <dbReference type="Proteomes" id="UP000835052"/>
    </source>
</evidence>
<dbReference type="OrthoDB" id="5835292at2759"/>
<feature type="transmembrane region" description="Helical" evidence="5">
    <location>
        <begin position="37"/>
        <end position="62"/>
    </location>
</feature>
<protein>
    <recommendedName>
        <fullName evidence="8">G-protein coupled receptors family 1 profile domain-containing protein</fullName>
    </recommendedName>
</protein>
<evidence type="ECO:0000256" key="4">
    <source>
        <dbReference type="ARBA" id="ARBA00023136"/>
    </source>
</evidence>
<keyword evidence="2 5" id="KW-0812">Transmembrane</keyword>
<name>A0A8S1GRE4_9PELO</name>
<dbReference type="CDD" id="cd00637">
    <property type="entry name" value="7tm_classA_rhodopsin-like"/>
    <property type="match status" value="1"/>
</dbReference>